<evidence type="ECO:0000313" key="2">
    <source>
        <dbReference type="EMBL" id="PHJ18780.1"/>
    </source>
</evidence>
<feature type="compositionally biased region" description="Basic and acidic residues" evidence="1">
    <location>
        <begin position="15"/>
        <end position="46"/>
    </location>
</feature>
<dbReference type="Proteomes" id="UP000221165">
    <property type="component" value="Unassembled WGS sequence"/>
</dbReference>
<dbReference type="RefSeq" id="XP_067920485.1">
    <property type="nucleotide sequence ID" value="XM_068067539.1"/>
</dbReference>
<proteinExistence type="predicted"/>
<dbReference type="GeneID" id="94430750"/>
<feature type="region of interest" description="Disordered" evidence="1">
    <location>
        <begin position="1"/>
        <end position="81"/>
    </location>
</feature>
<reference evidence="2 3" key="1">
    <citation type="journal article" date="2017" name="Int. J. Parasitol.">
        <title>The genome of the protozoan parasite Cystoisospora suis and a reverse vaccinology approach to identify vaccine candidates.</title>
        <authorList>
            <person name="Palmieri N."/>
            <person name="Shrestha A."/>
            <person name="Ruttkowski B."/>
            <person name="Beck T."/>
            <person name="Vogl C."/>
            <person name="Tomley F."/>
            <person name="Blake D.P."/>
            <person name="Joachim A."/>
        </authorList>
    </citation>
    <scope>NUCLEOTIDE SEQUENCE [LARGE SCALE GENOMIC DNA]</scope>
    <source>
        <strain evidence="2 3">Wien I</strain>
    </source>
</reference>
<dbReference type="VEuPathDB" id="ToxoDB:CSUI_007393"/>
<name>A0A2C6KE64_9APIC</name>
<sequence>MLRSERNRQFSSLAREQEGAKKESVRKGRGKRCEKGKPDNREELTRSKKMKTSPSFLSCLSARGDQDNKKKKNQGNEEAFLREKALRRSELVLHHLSELR</sequence>
<organism evidence="2 3">
    <name type="scientific">Cystoisospora suis</name>
    <dbReference type="NCBI Taxonomy" id="483139"/>
    <lineage>
        <taxon>Eukaryota</taxon>
        <taxon>Sar</taxon>
        <taxon>Alveolata</taxon>
        <taxon>Apicomplexa</taxon>
        <taxon>Conoidasida</taxon>
        <taxon>Coccidia</taxon>
        <taxon>Eucoccidiorida</taxon>
        <taxon>Eimeriorina</taxon>
        <taxon>Sarcocystidae</taxon>
        <taxon>Cystoisospora</taxon>
    </lineage>
</organism>
<accession>A0A2C6KE64</accession>
<keyword evidence="3" id="KW-1185">Reference proteome</keyword>
<evidence type="ECO:0000313" key="3">
    <source>
        <dbReference type="Proteomes" id="UP000221165"/>
    </source>
</evidence>
<gene>
    <name evidence="2" type="ORF">CSUI_007393</name>
</gene>
<protein>
    <submittedName>
        <fullName evidence="2">Uncharacterized protein</fullName>
    </submittedName>
</protein>
<dbReference type="AlphaFoldDB" id="A0A2C6KE64"/>
<dbReference type="EMBL" id="MIGC01003895">
    <property type="protein sequence ID" value="PHJ18780.1"/>
    <property type="molecule type" value="Genomic_DNA"/>
</dbReference>
<evidence type="ECO:0000256" key="1">
    <source>
        <dbReference type="SAM" id="MobiDB-lite"/>
    </source>
</evidence>
<comment type="caution">
    <text evidence="2">The sequence shown here is derived from an EMBL/GenBank/DDBJ whole genome shotgun (WGS) entry which is preliminary data.</text>
</comment>